<comment type="caution">
    <text evidence="1">The sequence shown here is derived from an EMBL/GenBank/DDBJ whole genome shotgun (WGS) entry which is preliminary data.</text>
</comment>
<dbReference type="EMBL" id="BPLR01007601">
    <property type="protein sequence ID" value="GIY18296.1"/>
    <property type="molecule type" value="Genomic_DNA"/>
</dbReference>
<accession>A0AAV4RD95</accession>
<proteinExistence type="predicted"/>
<evidence type="ECO:0000313" key="1">
    <source>
        <dbReference type="EMBL" id="GIY18296.1"/>
    </source>
</evidence>
<dbReference type="Gene3D" id="2.170.130.30">
    <property type="match status" value="1"/>
</dbReference>
<evidence type="ECO:0000313" key="2">
    <source>
        <dbReference type="Proteomes" id="UP001054945"/>
    </source>
</evidence>
<dbReference type="AlphaFoldDB" id="A0AAV4RD95"/>
<gene>
    <name evidence="1" type="primary">X975_14080</name>
    <name evidence="1" type="ORF">CEXT_244011</name>
</gene>
<dbReference type="Proteomes" id="UP001054945">
    <property type="component" value="Unassembled WGS sequence"/>
</dbReference>
<organism evidence="1 2">
    <name type="scientific">Caerostris extrusa</name>
    <name type="common">Bark spider</name>
    <name type="synonym">Caerostris bankana</name>
    <dbReference type="NCBI Taxonomy" id="172846"/>
    <lineage>
        <taxon>Eukaryota</taxon>
        <taxon>Metazoa</taxon>
        <taxon>Ecdysozoa</taxon>
        <taxon>Arthropoda</taxon>
        <taxon>Chelicerata</taxon>
        <taxon>Arachnida</taxon>
        <taxon>Araneae</taxon>
        <taxon>Araneomorphae</taxon>
        <taxon>Entelegynae</taxon>
        <taxon>Araneoidea</taxon>
        <taxon>Araneidae</taxon>
        <taxon>Caerostris</taxon>
    </lineage>
</organism>
<protein>
    <submittedName>
        <fullName evidence="1">Uncharacterized protein</fullName>
    </submittedName>
</protein>
<keyword evidence="2" id="KW-1185">Reference proteome</keyword>
<name>A0AAV4RD95_CAEEX</name>
<reference evidence="1 2" key="1">
    <citation type="submission" date="2021-06" db="EMBL/GenBank/DDBJ databases">
        <title>Caerostris extrusa draft genome.</title>
        <authorList>
            <person name="Kono N."/>
            <person name="Arakawa K."/>
        </authorList>
    </citation>
    <scope>NUCLEOTIDE SEQUENCE [LARGE SCALE GENOMIC DNA]</scope>
</reference>
<sequence length="85" mass="10076">MRVAEYENEHFKFSYEENDGKINIYSISDIPNDSEQGFAWHLYVRPHSDEGNTPNIQQRYTGHIKEFLPTPDQHVIYWYHSTGSV</sequence>